<evidence type="ECO:0000313" key="3">
    <source>
        <dbReference type="Proteomes" id="UP000002675"/>
    </source>
</evidence>
<name>Q7MBS0_VIBVY</name>
<dbReference type="GO" id="GO:0071111">
    <property type="term" value="F:cyclic-guanylate-specific phosphodiesterase activity"/>
    <property type="evidence" value="ECO:0007669"/>
    <property type="project" value="InterPro"/>
</dbReference>
<organism evidence="2 3">
    <name type="scientific">Vibrio vulnificus (strain YJ016)</name>
    <dbReference type="NCBI Taxonomy" id="196600"/>
    <lineage>
        <taxon>Bacteria</taxon>
        <taxon>Pseudomonadati</taxon>
        <taxon>Pseudomonadota</taxon>
        <taxon>Gammaproteobacteria</taxon>
        <taxon>Vibrionales</taxon>
        <taxon>Vibrionaceae</taxon>
        <taxon>Vibrio</taxon>
    </lineage>
</organism>
<evidence type="ECO:0000313" key="2">
    <source>
        <dbReference type="EMBL" id="BAC97696.1"/>
    </source>
</evidence>
<dbReference type="Pfam" id="PF00563">
    <property type="entry name" value="EAL"/>
    <property type="match status" value="1"/>
</dbReference>
<accession>Q7MBS0</accession>
<gene>
    <name evidence="2" type="ordered locus">VVA1670</name>
</gene>
<dbReference type="InterPro" id="IPR050706">
    <property type="entry name" value="Cyclic-di-GMP_PDE-like"/>
</dbReference>
<dbReference type="KEGG" id="vvy:VVA1670"/>
<evidence type="ECO:0000259" key="1">
    <source>
        <dbReference type="PROSITE" id="PS50883"/>
    </source>
</evidence>
<dbReference type="Proteomes" id="UP000002675">
    <property type="component" value="Chromosome II"/>
</dbReference>
<dbReference type="Gene3D" id="3.20.20.450">
    <property type="entry name" value="EAL domain"/>
    <property type="match status" value="1"/>
</dbReference>
<dbReference type="SMR" id="Q7MBS0"/>
<dbReference type="InterPro" id="IPR035919">
    <property type="entry name" value="EAL_sf"/>
</dbReference>
<dbReference type="PANTHER" id="PTHR33121">
    <property type="entry name" value="CYCLIC DI-GMP PHOSPHODIESTERASE PDEF"/>
    <property type="match status" value="1"/>
</dbReference>
<dbReference type="InterPro" id="IPR001633">
    <property type="entry name" value="EAL_dom"/>
</dbReference>
<protein>
    <recommendedName>
        <fullName evidence="1">EAL domain-containing protein</fullName>
    </recommendedName>
</protein>
<dbReference type="PANTHER" id="PTHR33121:SF76">
    <property type="entry name" value="SIGNALING PROTEIN"/>
    <property type="match status" value="1"/>
</dbReference>
<reference evidence="2 3" key="1">
    <citation type="journal article" date="2003" name="Genome Res.">
        <title>Comparative genome analysis of Vibrio vulnificus, a marine pathogen.</title>
        <authorList>
            <person name="Chen C.Y."/>
            <person name="Wu K.M."/>
            <person name="Chang Y.C."/>
            <person name="Chang C.H."/>
            <person name="Tsai H.C."/>
            <person name="Liao T.L."/>
            <person name="Liu Y.M."/>
            <person name="Chen H.J."/>
            <person name="Shen A.B."/>
            <person name="Li J.C."/>
            <person name="Su T.L."/>
            <person name="Shao C.P."/>
            <person name="Lee C.T."/>
            <person name="Hor L.I."/>
            <person name="Tsai S.F."/>
        </authorList>
    </citation>
    <scope>NUCLEOTIDE SEQUENCE [LARGE SCALE GENOMIC DNA]</scope>
    <source>
        <strain evidence="2 3">YJ016</strain>
    </source>
</reference>
<dbReference type="PROSITE" id="PS50883">
    <property type="entry name" value="EAL"/>
    <property type="match status" value="1"/>
</dbReference>
<sequence>MISVSMEYFQVMESILSKIHPNEEGFYSLHLDGLRFESAFQPIYDKTMAIYGVECLVRIFDAQGHSINPGLFFSELSDQLERFSFAILAASTLHVRNFAKSNYRDKHLFINTSPLLFEELANNPSAIDHLVGALHYYGLAPSQLIYEIMEMAGDSERLAVNGVQNLLNNQIRTAIDDFGSDYSTKERVRIIRPAFVKVDKSIIQAGVSPMKSAIACAHSVNALTIAEGIEDRQTLNQCIEVGFDYFQGYYLARPTKPM</sequence>
<feature type="domain" description="EAL" evidence="1">
    <location>
        <begin position="18"/>
        <end position="258"/>
    </location>
</feature>
<dbReference type="CDD" id="cd01948">
    <property type="entry name" value="EAL"/>
    <property type="match status" value="1"/>
</dbReference>
<dbReference type="SMART" id="SM00052">
    <property type="entry name" value="EAL"/>
    <property type="match status" value="1"/>
</dbReference>
<dbReference type="STRING" id="672.VV93_v1c45300"/>
<proteinExistence type="predicted"/>
<dbReference type="EMBL" id="BA000038">
    <property type="protein sequence ID" value="BAC97696.1"/>
    <property type="molecule type" value="Genomic_DNA"/>
</dbReference>
<dbReference type="AlphaFoldDB" id="Q7MBS0"/>
<dbReference type="SUPFAM" id="SSF141868">
    <property type="entry name" value="EAL domain-like"/>
    <property type="match status" value="1"/>
</dbReference>
<dbReference type="eggNOG" id="COG2200">
    <property type="taxonomic scope" value="Bacteria"/>
</dbReference>
<dbReference type="HOGENOM" id="CLU_000445_70_50_6"/>